<dbReference type="InterPro" id="IPR023115">
    <property type="entry name" value="TIF_IF2_dom3"/>
</dbReference>
<keyword evidence="3" id="KW-0547">Nucleotide-binding</keyword>
<dbReference type="Gene3D" id="1.10.10.2480">
    <property type="match status" value="1"/>
</dbReference>
<dbReference type="Pfam" id="PF11987">
    <property type="entry name" value="IF-2"/>
    <property type="match status" value="1"/>
</dbReference>
<dbReference type="InterPro" id="IPR000795">
    <property type="entry name" value="T_Tr_GTP-bd_dom"/>
</dbReference>
<evidence type="ECO:0000256" key="2">
    <source>
        <dbReference type="ARBA" id="ARBA00022540"/>
    </source>
</evidence>
<sequence length="884" mass="96935">MTEKVRVHEIAKELGIASKDVLEKAKKMGLEVKSAQSVVTMEQAENIANYIINGENAAPQKPKAPKKESKKTKSDTPKEETPVEEKEPKQEESAKTSKKTSDTKEETPKVETPVEKKEDVTKESKVTQESVEDKKVTKEKTKEKSTLKVVSPVIRPAIRKSGLKIVKKKKPKQEEIFVAPQKNAAAVSSYGKLSDEARAELAKKRRNVKKEAPTSKKDQGVRLDIFGGSLAEVTMDMDDQVTLLDLNATERAPIAPEEPRKPRTPKPAGRNANKKQAPRGRKVSRDKRKKYTKEKHVDEVVTHVEIPEDIRVYEFAEKLKRPMSDIIKVLFDLGMMMTKNDFLGADEIEILSEEFGVEVTVIDPKDEFNYVDESKPEEDPDAVERPPVITIMGHVDHGKTSLLDAIRSAKVTEGEAGGITQHIGAYTIQQNNKDITFIDTPGHAAFSNMRQRGTDITDIIIIVVAADDGVKPQTLEVIKLAKESGKPIIVALNKMDKETANPDLVKGQMAEHGISPVDWGGDVEFIPVSAKTKMGIDDLLENILLTAEMLELKANPKAPAKAAVVESSLEKGRGPVATVIVQNGTLKIGNHVVCGAAYGRVKALINDMGKNIKEVAPSHTAVVVGLNEVPPAGEIMMAMGSDKEAKAYALKRKEYDRNKELSKSTKSSLEDMTAMIAEGKLKSLKVVLKTDVHGSLEAIKSSLSELRNEEVKIDIISSGVGGITESDVELVANSENCVLLGFNVRPTGSVKALAKQKNVDIRTYSIIYQLLDDMTMMLTGMMAPKFTEENTGQAEVREVFKIPKGMVAGCIVNDGKLVRGGMVRVIRNGVVTYEGELVSLKRFKDDVEEVGNGYECGVVISGYDDVVPGDVLETFKKVEQKVSL</sequence>
<dbReference type="InterPro" id="IPR000178">
    <property type="entry name" value="TF_IF2_bacterial-like"/>
</dbReference>
<organism evidence="9">
    <name type="scientific">hydrothermal vent metagenome</name>
    <dbReference type="NCBI Taxonomy" id="652676"/>
    <lineage>
        <taxon>unclassified sequences</taxon>
        <taxon>metagenomes</taxon>
        <taxon>ecological metagenomes</taxon>
    </lineage>
</organism>
<accession>A0A1W1BWH2</accession>
<evidence type="ECO:0000313" key="9">
    <source>
        <dbReference type="EMBL" id="SFV57853.1"/>
    </source>
</evidence>
<dbReference type="AlphaFoldDB" id="A0A1W1BWH2"/>
<dbReference type="InterPro" id="IPR015760">
    <property type="entry name" value="TIF_IF2"/>
</dbReference>
<evidence type="ECO:0000256" key="7">
    <source>
        <dbReference type="SAM" id="MobiDB-lite"/>
    </source>
</evidence>
<dbReference type="FunFam" id="3.40.50.10050:FF:000001">
    <property type="entry name" value="Translation initiation factor IF-2"/>
    <property type="match status" value="1"/>
</dbReference>
<dbReference type="PROSITE" id="PS51722">
    <property type="entry name" value="G_TR_2"/>
    <property type="match status" value="1"/>
</dbReference>
<keyword evidence="5" id="KW-0342">GTP-binding</keyword>
<dbReference type="InterPro" id="IPR009000">
    <property type="entry name" value="Transl_B-barrel_sf"/>
</dbReference>
<feature type="compositionally biased region" description="Basic residues" evidence="7">
    <location>
        <begin position="272"/>
        <end position="292"/>
    </location>
</feature>
<dbReference type="CDD" id="cd01887">
    <property type="entry name" value="IF2_eIF5B"/>
    <property type="match status" value="1"/>
</dbReference>
<comment type="function">
    <text evidence="6">One of the essential components for the initiation of protein synthesis. Protects formylmethionyl-tRNA from spontaneous hydrolysis and promotes its binding to the 30S ribosomal subunits. Also involved in the hydrolysis of GTP during the formation of the 70S ribosomal complex.</text>
</comment>
<dbReference type="Gene3D" id="3.40.50.300">
    <property type="entry name" value="P-loop containing nucleotide triphosphate hydrolases"/>
    <property type="match status" value="1"/>
</dbReference>
<dbReference type="FunFam" id="3.40.50.300:FF:000019">
    <property type="entry name" value="Translation initiation factor IF-2"/>
    <property type="match status" value="1"/>
</dbReference>
<dbReference type="GO" id="GO:0005829">
    <property type="term" value="C:cytosol"/>
    <property type="evidence" value="ECO:0007669"/>
    <property type="project" value="TreeGrafter"/>
</dbReference>
<dbReference type="SUPFAM" id="SSF50447">
    <property type="entry name" value="Translation proteins"/>
    <property type="match status" value="2"/>
</dbReference>
<dbReference type="HAMAP" id="MF_00100_B">
    <property type="entry name" value="IF_2_B"/>
    <property type="match status" value="1"/>
</dbReference>
<dbReference type="NCBIfam" id="TIGR00231">
    <property type="entry name" value="small_GTP"/>
    <property type="match status" value="1"/>
</dbReference>
<dbReference type="GO" id="GO:0003924">
    <property type="term" value="F:GTPase activity"/>
    <property type="evidence" value="ECO:0007669"/>
    <property type="project" value="InterPro"/>
</dbReference>
<feature type="domain" description="Tr-type G" evidence="8">
    <location>
        <begin position="384"/>
        <end position="553"/>
    </location>
</feature>
<comment type="similarity">
    <text evidence="1">Belongs to the TRAFAC class translation factor GTPase superfamily. Classic translation factor GTPase family. IF-2 subfamily.</text>
</comment>
<dbReference type="InterPro" id="IPR053905">
    <property type="entry name" value="EF-G-like_DII"/>
</dbReference>
<dbReference type="GO" id="GO:0005525">
    <property type="term" value="F:GTP binding"/>
    <property type="evidence" value="ECO:0007669"/>
    <property type="project" value="UniProtKB-KW"/>
</dbReference>
<dbReference type="PANTHER" id="PTHR43381">
    <property type="entry name" value="TRANSLATION INITIATION FACTOR IF-2-RELATED"/>
    <property type="match status" value="1"/>
</dbReference>
<evidence type="ECO:0000256" key="1">
    <source>
        <dbReference type="ARBA" id="ARBA00007733"/>
    </source>
</evidence>
<dbReference type="SUPFAM" id="SSF52540">
    <property type="entry name" value="P-loop containing nucleoside triphosphate hydrolases"/>
    <property type="match status" value="1"/>
</dbReference>
<keyword evidence="2 9" id="KW-0396">Initiation factor</keyword>
<evidence type="ECO:0000256" key="5">
    <source>
        <dbReference type="ARBA" id="ARBA00023134"/>
    </source>
</evidence>
<gene>
    <name evidence="9" type="ORF">MNB_SM-6-1150</name>
</gene>
<dbReference type="InterPro" id="IPR036925">
    <property type="entry name" value="TIF_IF2_dom3_sf"/>
</dbReference>
<dbReference type="Pfam" id="PF04760">
    <property type="entry name" value="IF2_N"/>
    <property type="match status" value="2"/>
</dbReference>
<protein>
    <submittedName>
        <fullName evidence="9">Translation initiation factor 2</fullName>
    </submittedName>
</protein>
<dbReference type="PROSITE" id="PS01176">
    <property type="entry name" value="IF2"/>
    <property type="match status" value="1"/>
</dbReference>
<keyword evidence="4" id="KW-0648">Protein biosynthesis</keyword>
<dbReference type="GO" id="GO:0003743">
    <property type="term" value="F:translation initiation factor activity"/>
    <property type="evidence" value="ECO:0007669"/>
    <property type="project" value="UniProtKB-KW"/>
</dbReference>
<evidence type="ECO:0000256" key="4">
    <source>
        <dbReference type="ARBA" id="ARBA00022917"/>
    </source>
</evidence>
<feature type="compositionally biased region" description="Basic and acidic residues" evidence="7">
    <location>
        <begin position="65"/>
        <end position="146"/>
    </location>
</feature>
<dbReference type="InterPro" id="IPR006847">
    <property type="entry name" value="IF2_N"/>
</dbReference>
<dbReference type="NCBIfam" id="TIGR00487">
    <property type="entry name" value="IF-2"/>
    <property type="match status" value="1"/>
</dbReference>
<dbReference type="Pfam" id="PF22042">
    <property type="entry name" value="EF-G_D2"/>
    <property type="match status" value="1"/>
</dbReference>
<dbReference type="InterPro" id="IPR027417">
    <property type="entry name" value="P-loop_NTPase"/>
</dbReference>
<reference evidence="9" key="1">
    <citation type="submission" date="2016-10" db="EMBL/GenBank/DDBJ databases">
        <authorList>
            <person name="de Groot N.N."/>
        </authorList>
    </citation>
    <scope>NUCLEOTIDE SEQUENCE</scope>
</reference>
<name>A0A1W1BWH2_9ZZZZ</name>
<dbReference type="FunFam" id="2.40.30.10:FF:000054">
    <property type="entry name" value="Translation initiation factor IF-2"/>
    <property type="match status" value="1"/>
</dbReference>
<dbReference type="Gene3D" id="3.40.50.10050">
    <property type="entry name" value="Translation initiation factor IF- 2, domain 3"/>
    <property type="match status" value="1"/>
</dbReference>
<dbReference type="CDD" id="cd03692">
    <property type="entry name" value="mtIF2_IVc"/>
    <property type="match status" value="1"/>
</dbReference>
<feature type="region of interest" description="Disordered" evidence="7">
    <location>
        <begin position="52"/>
        <end position="147"/>
    </location>
</feature>
<evidence type="ECO:0000256" key="6">
    <source>
        <dbReference type="ARBA" id="ARBA00025162"/>
    </source>
</evidence>
<evidence type="ECO:0000259" key="8">
    <source>
        <dbReference type="PROSITE" id="PS51722"/>
    </source>
</evidence>
<evidence type="ECO:0000256" key="3">
    <source>
        <dbReference type="ARBA" id="ARBA00022741"/>
    </source>
</evidence>
<dbReference type="CDD" id="cd03702">
    <property type="entry name" value="IF2_mtIF2_II"/>
    <property type="match status" value="1"/>
</dbReference>
<dbReference type="Gene3D" id="2.40.30.10">
    <property type="entry name" value="Translation factors"/>
    <property type="match status" value="2"/>
</dbReference>
<feature type="region of interest" description="Disordered" evidence="7">
    <location>
        <begin position="249"/>
        <end position="292"/>
    </location>
</feature>
<dbReference type="Pfam" id="PF00009">
    <property type="entry name" value="GTP_EFTU"/>
    <property type="match status" value="1"/>
</dbReference>
<proteinExistence type="inferred from homology"/>
<dbReference type="InterPro" id="IPR044145">
    <property type="entry name" value="IF2_II"/>
</dbReference>
<dbReference type="EMBL" id="FPHK01000029">
    <property type="protein sequence ID" value="SFV57853.1"/>
    <property type="molecule type" value="Genomic_DNA"/>
</dbReference>
<dbReference type="FunFam" id="2.40.30.10:FF:000008">
    <property type="entry name" value="Translation initiation factor IF-2"/>
    <property type="match status" value="1"/>
</dbReference>
<dbReference type="InterPro" id="IPR005225">
    <property type="entry name" value="Small_GTP-bd"/>
</dbReference>
<dbReference type="PANTHER" id="PTHR43381:SF5">
    <property type="entry name" value="TR-TYPE G DOMAIN-CONTAINING PROTEIN"/>
    <property type="match status" value="1"/>
</dbReference>
<dbReference type="SUPFAM" id="SSF52156">
    <property type="entry name" value="Initiation factor IF2/eIF5b, domain 3"/>
    <property type="match status" value="1"/>
</dbReference>